<proteinExistence type="inferred from homology"/>
<feature type="domain" description="Chalcone/stilbene synthase N-terminal" evidence="4">
    <location>
        <begin position="2"/>
        <end position="192"/>
    </location>
</feature>
<comment type="similarity">
    <text evidence="1">Belongs to the thiolase-like superfamily. Chalcone/stilbene synthases family.</text>
</comment>
<dbReference type="Pfam" id="PF02797">
    <property type="entry name" value="Chal_sti_synt_C"/>
    <property type="match status" value="1"/>
</dbReference>
<protein>
    <submittedName>
        <fullName evidence="6">Type III polyketide synthase</fullName>
    </submittedName>
</protein>
<dbReference type="AlphaFoldDB" id="A0A7W3TG38"/>
<keyword evidence="2" id="KW-0808">Transferase</keyword>
<evidence type="ECO:0000313" key="6">
    <source>
        <dbReference type="EMBL" id="MBB0246166.1"/>
    </source>
</evidence>
<dbReference type="InterPro" id="IPR016039">
    <property type="entry name" value="Thiolase-like"/>
</dbReference>
<gene>
    <name evidence="6" type="ORF">FNQ90_19150</name>
</gene>
<evidence type="ECO:0000256" key="3">
    <source>
        <dbReference type="PIRSR" id="PIRSR000451-1"/>
    </source>
</evidence>
<evidence type="ECO:0000259" key="5">
    <source>
        <dbReference type="Pfam" id="PF02797"/>
    </source>
</evidence>
<dbReference type="GO" id="GO:0016747">
    <property type="term" value="F:acyltransferase activity, transferring groups other than amino-acyl groups"/>
    <property type="evidence" value="ECO:0007669"/>
    <property type="project" value="InterPro"/>
</dbReference>
<dbReference type="PANTHER" id="PTHR11877:SF46">
    <property type="entry name" value="TYPE III POLYKETIDE SYNTHASE A"/>
    <property type="match status" value="1"/>
</dbReference>
<dbReference type="Gene3D" id="3.40.47.10">
    <property type="match status" value="2"/>
</dbReference>
<dbReference type="SUPFAM" id="SSF53901">
    <property type="entry name" value="Thiolase-like"/>
    <property type="match status" value="1"/>
</dbReference>
<dbReference type="EMBL" id="VKHT01000758">
    <property type="protein sequence ID" value="MBB0246166.1"/>
    <property type="molecule type" value="Genomic_DNA"/>
</dbReference>
<evidence type="ECO:0000259" key="4">
    <source>
        <dbReference type="Pfam" id="PF00195"/>
    </source>
</evidence>
<dbReference type="CDD" id="cd00831">
    <property type="entry name" value="CHS_like"/>
    <property type="match status" value="1"/>
</dbReference>
<feature type="active site" description="Acyl-thioester intermediate" evidence="3">
    <location>
        <position position="134"/>
    </location>
</feature>
<keyword evidence="7" id="KW-1185">Reference proteome</keyword>
<accession>A0A7W3TG38</accession>
<dbReference type="PIRSF" id="PIRSF000451">
    <property type="entry name" value="PKS_III"/>
    <property type="match status" value="1"/>
</dbReference>
<feature type="domain" description="Chalcone/stilbene synthase C-terminal" evidence="5">
    <location>
        <begin position="228"/>
        <end position="356"/>
    </location>
</feature>
<reference evidence="7" key="1">
    <citation type="submission" date="2019-10" db="EMBL/GenBank/DDBJ databases">
        <title>Streptomyces sp. nov., a novel actinobacterium isolated from alkaline environment.</title>
        <authorList>
            <person name="Golinska P."/>
        </authorList>
    </citation>
    <scope>NUCLEOTIDE SEQUENCE [LARGE SCALE GENOMIC DNA]</scope>
    <source>
        <strain evidence="7">DSM 42118</strain>
    </source>
</reference>
<dbReference type="Proteomes" id="UP000538929">
    <property type="component" value="Unassembled WGS sequence"/>
</dbReference>
<dbReference type="InterPro" id="IPR001099">
    <property type="entry name" value="Chalcone/stilbene_synt_N"/>
</dbReference>
<name>A0A7W3TG38_9ACTN</name>
<comment type="caution">
    <text evidence="6">The sequence shown here is derived from an EMBL/GenBank/DDBJ whole genome shotgun (WGS) entry which is preliminary data.</text>
</comment>
<dbReference type="PANTHER" id="PTHR11877">
    <property type="entry name" value="HYDROXYMETHYLGLUTARYL-COA SYNTHASE"/>
    <property type="match status" value="1"/>
</dbReference>
<evidence type="ECO:0000256" key="2">
    <source>
        <dbReference type="ARBA" id="ARBA00022679"/>
    </source>
</evidence>
<sequence length="360" mass="37752">MITGIGVAVPEPVSQQRLWEDFFREHFADSRLARRVFASAGVTRRHTVVNPLTEPPTHWSTAERMSRYGVEAPLLGRRAVTAALEAADLDVDAVGMLVVASCTGYETPGPDIRIAASLGLRPDTRRLLVGHMGCYAALPGLGSVSDYVPARGRAAVLLCVELTSLHLQPPTTDPQQVVTHALFGDAAVAVVVRPGGSPGDGDPVTGAPGETVPPLEVVDLASHTDAGTGEHMTWRITDLGFRMGLAPEVPDVLAKHVRPVVEELLARNGLALHDPVGWAVHPGGPRILDTVRDELGLPESALASSRAVLDAYGNCSSATVLLVLDHLRGTGALVPGAYAVALAFGPGLTLWAALLRVPGG</sequence>
<evidence type="ECO:0000256" key="1">
    <source>
        <dbReference type="ARBA" id="ARBA00005531"/>
    </source>
</evidence>
<dbReference type="InterPro" id="IPR011141">
    <property type="entry name" value="Polyketide_synthase_type-III"/>
</dbReference>
<dbReference type="InterPro" id="IPR012328">
    <property type="entry name" value="Chalcone/stilbene_synt_C"/>
</dbReference>
<organism evidence="6 7">
    <name type="scientific">Streptomyces alkaliphilus</name>
    <dbReference type="NCBI Taxonomy" id="1472722"/>
    <lineage>
        <taxon>Bacteria</taxon>
        <taxon>Bacillati</taxon>
        <taxon>Actinomycetota</taxon>
        <taxon>Actinomycetes</taxon>
        <taxon>Kitasatosporales</taxon>
        <taxon>Streptomycetaceae</taxon>
        <taxon>Streptomyces</taxon>
    </lineage>
</organism>
<dbReference type="Pfam" id="PF00195">
    <property type="entry name" value="Chal_sti_synt_N"/>
    <property type="match status" value="1"/>
</dbReference>
<dbReference type="GO" id="GO:0030639">
    <property type="term" value="P:polyketide biosynthetic process"/>
    <property type="evidence" value="ECO:0007669"/>
    <property type="project" value="TreeGrafter"/>
</dbReference>
<evidence type="ECO:0000313" key="7">
    <source>
        <dbReference type="Proteomes" id="UP000538929"/>
    </source>
</evidence>